<reference evidence="1" key="1">
    <citation type="submission" date="2020-05" db="EMBL/GenBank/DDBJ databases">
        <title>Large-scale comparative analyses of tick genomes elucidate their genetic diversity and vector capacities.</title>
        <authorList>
            <person name="Jia N."/>
            <person name="Wang J."/>
            <person name="Shi W."/>
            <person name="Du L."/>
            <person name="Sun Y."/>
            <person name="Zhan W."/>
            <person name="Jiang J."/>
            <person name="Wang Q."/>
            <person name="Zhang B."/>
            <person name="Ji P."/>
            <person name="Sakyi L.B."/>
            <person name="Cui X."/>
            <person name="Yuan T."/>
            <person name="Jiang B."/>
            <person name="Yang W."/>
            <person name="Lam T.T.-Y."/>
            <person name="Chang Q."/>
            <person name="Ding S."/>
            <person name="Wang X."/>
            <person name="Zhu J."/>
            <person name="Ruan X."/>
            <person name="Zhao L."/>
            <person name="Wei J."/>
            <person name="Que T."/>
            <person name="Du C."/>
            <person name="Cheng J."/>
            <person name="Dai P."/>
            <person name="Han X."/>
            <person name="Huang E."/>
            <person name="Gao Y."/>
            <person name="Liu J."/>
            <person name="Shao H."/>
            <person name="Ye R."/>
            <person name="Li L."/>
            <person name="Wei W."/>
            <person name="Wang X."/>
            <person name="Wang C."/>
            <person name="Yang T."/>
            <person name="Huo Q."/>
            <person name="Li W."/>
            <person name="Guo W."/>
            <person name="Chen H."/>
            <person name="Zhou L."/>
            <person name="Ni X."/>
            <person name="Tian J."/>
            <person name="Zhou Y."/>
            <person name="Sheng Y."/>
            <person name="Liu T."/>
            <person name="Pan Y."/>
            <person name="Xia L."/>
            <person name="Li J."/>
            <person name="Zhao F."/>
            <person name="Cao W."/>
        </authorList>
    </citation>
    <scope>NUCLEOTIDE SEQUENCE</scope>
    <source>
        <strain evidence="1">Hyas-2018</strain>
    </source>
</reference>
<protein>
    <submittedName>
        <fullName evidence="1">Uncharacterized protein</fullName>
    </submittedName>
</protein>
<comment type="caution">
    <text evidence="1">The sequence shown here is derived from an EMBL/GenBank/DDBJ whole genome shotgun (WGS) entry which is preliminary data.</text>
</comment>
<proteinExistence type="predicted"/>
<sequence>MTAGTGGSAHTRSLQPYDGRGTRRVKQPRLFPGRDVLTWKSATRRCPDKTRTATPPPGRCQQKKKKKKEKKEKKCRPEECPALCRPREKPIPWGLIEPLTGPAIRPA</sequence>
<gene>
    <name evidence="1" type="ORF">HPB50_021438</name>
</gene>
<dbReference type="EMBL" id="CM023481">
    <property type="protein sequence ID" value="KAH6947798.1"/>
    <property type="molecule type" value="Genomic_DNA"/>
</dbReference>
<accession>A0ACB7TLE9</accession>
<evidence type="ECO:0000313" key="1">
    <source>
        <dbReference type="EMBL" id="KAH6947798.1"/>
    </source>
</evidence>
<name>A0ACB7TLE9_HYAAI</name>
<keyword evidence="2" id="KW-1185">Reference proteome</keyword>
<organism evidence="1 2">
    <name type="scientific">Hyalomma asiaticum</name>
    <name type="common">Tick</name>
    <dbReference type="NCBI Taxonomy" id="266040"/>
    <lineage>
        <taxon>Eukaryota</taxon>
        <taxon>Metazoa</taxon>
        <taxon>Ecdysozoa</taxon>
        <taxon>Arthropoda</taxon>
        <taxon>Chelicerata</taxon>
        <taxon>Arachnida</taxon>
        <taxon>Acari</taxon>
        <taxon>Parasitiformes</taxon>
        <taxon>Ixodida</taxon>
        <taxon>Ixodoidea</taxon>
        <taxon>Ixodidae</taxon>
        <taxon>Hyalomminae</taxon>
        <taxon>Hyalomma</taxon>
    </lineage>
</organism>
<dbReference type="Proteomes" id="UP000821845">
    <property type="component" value="Chromosome 1"/>
</dbReference>
<evidence type="ECO:0000313" key="2">
    <source>
        <dbReference type="Proteomes" id="UP000821845"/>
    </source>
</evidence>